<evidence type="ECO:0000256" key="1">
    <source>
        <dbReference type="ARBA" id="ARBA00004123"/>
    </source>
</evidence>
<dbReference type="GO" id="GO:0043565">
    <property type="term" value="F:sequence-specific DNA binding"/>
    <property type="evidence" value="ECO:0007669"/>
    <property type="project" value="InterPro"/>
</dbReference>
<proteinExistence type="inferred from homology"/>
<dbReference type="GeneID" id="7194727"/>
<comment type="similarity">
    <text evidence="4">Belongs to the HSF family.</text>
</comment>
<dbReference type="eggNOG" id="KOG0627">
    <property type="taxonomic scope" value="Eukaryota"/>
</dbReference>
<dbReference type="InterPro" id="IPR036390">
    <property type="entry name" value="WH_DNA-bd_sf"/>
</dbReference>
<dbReference type="GO" id="GO:0005634">
    <property type="term" value="C:nucleus"/>
    <property type="evidence" value="ECO:0007669"/>
    <property type="project" value="UniProtKB-SubCell"/>
</dbReference>
<feature type="region of interest" description="Disordered" evidence="5">
    <location>
        <begin position="266"/>
        <end position="285"/>
    </location>
</feature>
<dbReference type="HOGENOM" id="CLU_638536_0_0_1"/>
<evidence type="ECO:0000313" key="7">
    <source>
        <dbReference type="EMBL" id="EEC45266.1"/>
    </source>
</evidence>
<feature type="compositionally biased region" description="Low complexity" evidence="5">
    <location>
        <begin position="266"/>
        <end position="275"/>
    </location>
</feature>
<keyword evidence="8" id="KW-1185">Reference proteome</keyword>
<dbReference type="FunFam" id="1.10.10.10:FF:000479">
    <property type="entry name" value="Predicted protein"/>
    <property type="match status" value="1"/>
</dbReference>
<keyword evidence="2" id="KW-0238">DNA-binding</keyword>
<dbReference type="InterPro" id="IPR000232">
    <property type="entry name" value="HSF_DNA-bd"/>
</dbReference>
<dbReference type="OrthoDB" id="60033at2759"/>
<gene>
    <name evidence="7" type="ORF">PHATRDRAFT_48558</name>
</gene>
<keyword evidence="3" id="KW-0539">Nucleus</keyword>
<reference evidence="8" key="2">
    <citation type="submission" date="2008-08" db="EMBL/GenBank/DDBJ databases">
        <authorList>
            <consortium name="Diatom Consortium"/>
            <person name="Grigoriev I."/>
            <person name="Grimwood J."/>
            <person name="Kuo A."/>
            <person name="Otillar R.P."/>
            <person name="Salamov A."/>
            <person name="Detter J.C."/>
            <person name="Lindquist E."/>
            <person name="Shapiro H."/>
            <person name="Lucas S."/>
            <person name="Glavina del Rio T."/>
            <person name="Pitluck S."/>
            <person name="Rokhsar D."/>
            <person name="Bowler C."/>
        </authorList>
    </citation>
    <scope>GENOME REANNOTATION</scope>
    <source>
        <strain evidence="8">CCAP 1055/1</strain>
    </source>
</reference>
<evidence type="ECO:0000259" key="6">
    <source>
        <dbReference type="SMART" id="SM00415"/>
    </source>
</evidence>
<dbReference type="SUPFAM" id="SSF46785">
    <property type="entry name" value="Winged helix' DNA-binding domain"/>
    <property type="match status" value="1"/>
</dbReference>
<accession>B7G7N8</accession>
<dbReference type="KEGG" id="pti:PHATRDRAFT_48558"/>
<feature type="domain" description="HSF-type DNA-binding" evidence="6">
    <location>
        <begin position="66"/>
        <end position="163"/>
    </location>
</feature>
<evidence type="ECO:0000256" key="5">
    <source>
        <dbReference type="SAM" id="MobiDB-lite"/>
    </source>
</evidence>
<dbReference type="GO" id="GO:0003700">
    <property type="term" value="F:DNA-binding transcription factor activity"/>
    <property type="evidence" value="ECO:0007669"/>
    <property type="project" value="InterPro"/>
</dbReference>
<dbReference type="RefSeq" id="XP_002183048.1">
    <property type="nucleotide sequence ID" value="XM_002183012.1"/>
</dbReference>
<dbReference type="Gene3D" id="1.10.10.10">
    <property type="entry name" value="Winged helix-like DNA-binding domain superfamily/Winged helix DNA-binding domain"/>
    <property type="match status" value="1"/>
</dbReference>
<evidence type="ECO:0000256" key="3">
    <source>
        <dbReference type="ARBA" id="ARBA00023242"/>
    </source>
</evidence>
<protein>
    <recommendedName>
        <fullName evidence="6">HSF-type DNA-binding domain-containing protein</fullName>
    </recommendedName>
</protein>
<dbReference type="SMART" id="SM00415">
    <property type="entry name" value="HSF"/>
    <property type="match status" value="1"/>
</dbReference>
<dbReference type="Pfam" id="PF00447">
    <property type="entry name" value="HSF_DNA-bind"/>
    <property type="match status" value="1"/>
</dbReference>
<dbReference type="PRINTS" id="PR00056">
    <property type="entry name" value="HSFDOMAIN"/>
</dbReference>
<evidence type="ECO:0000256" key="4">
    <source>
        <dbReference type="RuleBase" id="RU004020"/>
    </source>
</evidence>
<dbReference type="Proteomes" id="UP000000759">
    <property type="component" value="Chromosome 18"/>
</dbReference>
<evidence type="ECO:0000313" key="8">
    <source>
        <dbReference type="Proteomes" id="UP000000759"/>
    </source>
</evidence>
<sequence length="468" mass="51754">MDNRPAPLMISDDEVSFSGNAKVSKTANCATKSYGGYIDYAKISFDQVSQSIRSPVAMRRGPRGGVTVPFPAKLASLLEEVSLEGMEDIVSWGAHGRCFSIHKPSQFVSELLPRFFRQSKLTSFQRQLNLYGFGRLTRGRDRGSYYHELFLRGRADLCKIMLQTRVIRDAAQRCLEPIAAVAPNFYAMPTTEGGDKDQLFSIQNTWKGLYSRQKTAATLINEDLPEEFDLVKPLPFAELPPAPSTSAASSPDVCVVKARNSTAQSLASESESSVRAARKCSQPRGHPLACPPKLKLCVGNIISPIIDGPVVAPPNDLCVLVDEPSSVPFFFEDMPFTPVAHNVVTFCRTDSRGTASCSNGRTAEELSIDVNVDEFGSSLFEECFASYSIHLFLYTFLTGLRNATKFSLHIVSLTLPRYFMDRLLWPKRLASEPVAFNAGLNQQERKANYKRFALKALVKFNSTVSGKI</sequence>
<comment type="subcellular location">
    <subcellularLocation>
        <location evidence="1">Nucleus</location>
    </subcellularLocation>
</comment>
<dbReference type="PaxDb" id="2850-Phatr48558"/>
<dbReference type="InParanoid" id="B7G7N8"/>
<reference evidence="7 8" key="1">
    <citation type="journal article" date="2008" name="Nature">
        <title>The Phaeodactylum genome reveals the evolutionary history of diatom genomes.</title>
        <authorList>
            <person name="Bowler C."/>
            <person name="Allen A.E."/>
            <person name="Badger J.H."/>
            <person name="Grimwood J."/>
            <person name="Jabbari K."/>
            <person name="Kuo A."/>
            <person name="Maheswari U."/>
            <person name="Martens C."/>
            <person name="Maumus F."/>
            <person name="Otillar R.P."/>
            <person name="Rayko E."/>
            <person name="Salamov A."/>
            <person name="Vandepoele K."/>
            <person name="Beszteri B."/>
            <person name="Gruber A."/>
            <person name="Heijde M."/>
            <person name="Katinka M."/>
            <person name="Mock T."/>
            <person name="Valentin K."/>
            <person name="Verret F."/>
            <person name="Berges J.A."/>
            <person name="Brownlee C."/>
            <person name="Cadoret J.P."/>
            <person name="Chiovitti A."/>
            <person name="Choi C.J."/>
            <person name="Coesel S."/>
            <person name="De Martino A."/>
            <person name="Detter J.C."/>
            <person name="Durkin C."/>
            <person name="Falciatore A."/>
            <person name="Fournet J."/>
            <person name="Haruta M."/>
            <person name="Huysman M.J."/>
            <person name="Jenkins B.D."/>
            <person name="Jiroutova K."/>
            <person name="Jorgensen R.E."/>
            <person name="Joubert Y."/>
            <person name="Kaplan A."/>
            <person name="Kroger N."/>
            <person name="Kroth P.G."/>
            <person name="La Roche J."/>
            <person name="Lindquist E."/>
            <person name="Lommer M."/>
            <person name="Martin-Jezequel V."/>
            <person name="Lopez P.J."/>
            <person name="Lucas S."/>
            <person name="Mangogna M."/>
            <person name="McGinnis K."/>
            <person name="Medlin L.K."/>
            <person name="Montsant A."/>
            <person name="Oudot-Le Secq M.P."/>
            <person name="Napoli C."/>
            <person name="Obornik M."/>
            <person name="Parker M.S."/>
            <person name="Petit J.L."/>
            <person name="Porcel B.M."/>
            <person name="Poulsen N."/>
            <person name="Robison M."/>
            <person name="Rychlewski L."/>
            <person name="Rynearson T.A."/>
            <person name="Schmutz J."/>
            <person name="Shapiro H."/>
            <person name="Siaut M."/>
            <person name="Stanley M."/>
            <person name="Sussman M.R."/>
            <person name="Taylor A.R."/>
            <person name="Vardi A."/>
            <person name="von Dassow P."/>
            <person name="Vyverman W."/>
            <person name="Willis A."/>
            <person name="Wyrwicz L.S."/>
            <person name="Rokhsar D.S."/>
            <person name="Weissenbach J."/>
            <person name="Armbrust E.V."/>
            <person name="Green B.R."/>
            <person name="Van de Peer Y."/>
            <person name="Grigoriev I.V."/>
        </authorList>
    </citation>
    <scope>NUCLEOTIDE SEQUENCE [LARGE SCALE GENOMIC DNA]</scope>
    <source>
        <strain evidence="7 8">CCAP 1055/1</strain>
    </source>
</reference>
<evidence type="ECO:0000256" key="2">
    <source>
        <dbReference type="ARBA" id="ARBA00023125"/>
    </source>
</evidence>
<dbReference type="PANTHER" id="PTHR10015:SF206">
    <property type="entry name" value="HSF-TYPE DNA-BINDING DOMAIN-CONTAINING PROTEIN"/>
    <property type="match status" value="1"/>
</dbReference>
<dbReference type="AlphaFoldDB" id="B7G7N8"/>
<organism evidence="7 8">
    <name type="scientific">Phaeodactylum tricornutum (strain CCAP 1055/1)</name>
    <dbReference type="NCBI Taxonomy" id="556484"/>
    <lineage>
        <taxon>Eukaryota</taxon>
        <taxon>Sar</taxon>
        <taxon>Stramenopiles</taxon>
        <taxon>Ochrophyta</taxon>
        <taxon>Bacillariophyta</taxon>
        <taxon>Bacillariophyceae</taxon>
        <taxon>Bacillariophycidae</taxon>
        <taxon>Naviculales</taxon>
        <taxon>Phaeodactylaceae</taxon>
        <taxon>Phaeodactylum</taxon>
    </lineage>
</organism>
<dbReference type="PANTHER" id="PTHR10015">
    <property type="entry name" value="HEAT SHOCK TRANSCRIPTION FACTOR"/>
    <property type="match status" value="1"/>
</dbReference>
<dbReference type="EMBL" id="CM000620">
    <property type="protein sequence ID" value="EEC45266.1"/>
    <property type="molecule type" value="Genomic_DNA"/>
</dbReference>
<dbReference type="InterPro" id="IPR036388">
    <property type="entry name" value="WH-like_DNA-bd_sf"/>
</dbReference>
<name>B7G7N8_PHATC</name>